<keyword evidence="1" id="KW-0812">Transmembrane</keyword>
<accession>A0A6B3NEL6</accession>
<feature type="transmembrane region" description="Helical" evidence="1">
    <location>
        <begin position="20"/>
        <end position="41"/>
    </location>
</feature>
<evidence type="ECO:0000256" key="1">
    <source>
        <dbReference type="SAM" id="Phobius"/>
    </source>
</evidence>
<sequence length="174" mass="20037">MEILEQTKTRLIVYHRPIRAWKTGIILIVMLLILSIITFIFRGGFEIASALRIFLLVLGLGSTFFIFFPVHIFIFDQEENIFIYKKIIIGLIRQVHAYDLHNVLGVWLQEDRHKNLGRDSYSYSVLLMVVSAAKVDKNMTIKLGGEYELSSDRREVAKIVSSIRGYLKVPSTGF</sequence>
<organism evidence="2">
    <name type="scientific">Symploca sp. SIO1C4</name>
    <dbReference type="NCBI Taxonomy" id="2607765"/>
    <lineage>
        <taxon>Bacteria</taxon>
        <taxon>Bacillati</taxon>
        <taxon>Cyanobacteriota</taxon>
        <taxon>Cyanophyceae</taxon>
        <taxon>Coleofasciculales</taxon>
        <taxon>Coleofasciculaceae</taxon>
        <taxon>Symploca</taxon>
    </lineage>
</organism>
<feature type="transmembrane region" description="Helical" evidence="1">
    <location>
        <begin position="53"/>
        <end position="75"/>
    </location>
</feature>
<name>A0A6B3NEL6_9CYAN</name>
<comment type="caution">
    <text evidence="2">The sequence shown here is derived from an EMBL/GenBank/DDBJ whole genome shotgun (WGS) entry which is preliminary data.</text>
</comment>
<keyword evidence="1" id="KW-1133">Transmembrane helix</keyword>
<keyword evidence="1" id="KW-0472">Membrane</keyword>
<proteinExistence type="predicted"/>
<evidence type="ECO:0000313" key="2">
    <source>
        <dbReference type="EMBL" id="NER30047.1"/>
    </source>
</evidence>
<gene>
    <name evidence="2" type="ORF">F6J89_21110</name>
</gene>
<reference evidence="2" key="1">
    <citation type="submission" date="2019-11" db="EMBL/GenBank/DDBJ databases">
        <title>Genomic insights into an expanded diversity of filamentous marine cyanobacteria reveals the extraordinary biosynthetic potential of Moorea and Okeania.</title>
        <authorList>
            <person name="Ferreira Leao T."/>
            <person name="Wang M."/>
            <person name="Moss N."/>
            <person name="Da Silva R."/>
            <person name="Sanders J."/>
            <person name="Nurk S."/>
            <person name="Gurevich A."/>
            <person name="Humphrey G."/>
            <person name="Reher R."/>
            <person name="Zhu Q."/>
            <person name="Belda-Ferre P."/>
            <person name="Glukhov E."/>
            <person name="Rex R."/>
            <person name="Dorrestein P.C."/>
            <person name="Knight R."/>
            <person name="Pevzner P."/>
            <person name="Gerwick W.H."/>
            <person name="Gerwick L."/>
        </authorList>
    </citation>
    <scope>NUCLEOTIDE SEQUENCE</scope>
    <source>
        <strain evidence="2">SIO1C4</strain>
    </source>
</reference>
<dbReference type="EMBL" id="JAAHFQ010000477">
    <property type="protein sequence ID" value="NER30047.1"/>
    <property type="molecule type" value="Genomic_DNA"/>
</dbReference>
<protein>
    <submittedName>
        <fullName evidence="2">Uncharacterized protein</fullName>
    </submittedName>
</protein>
<dbReference type="AlphaFoldDB" id="A0A6B3NEL6"/>